<comment type="caution">
    <text evidence="1">The sequence shown here is derived from an EMBL/GenBank/DDBJ whole genome shotgun (WGS) entry which is preliminary data.</text>
</comment>
<dbReference type="AlphaFoldDB" id="A0AA37NEQ7"/>
<proteinExistence type="predicted"/>
<sequence>MFSFGEEQQYDIPVRQVTTCSKTDTKLSTVPEYLNNLSKDCFSLEELLGKINADTVYFGRNKRGQIANVNGNVIFAGGMASRILPNALLRSVPNALAQGEGYLEFDTFVVTLGYFDDCARLWNAKLNIVLDKKMKLSSFYSSTYPYNCTEFSLGKWSMVKKQKFTIYHYFIQSKEELTGILEKNAPYTAKWAAEKGADVRCMLLAPQIEILSKAGYLFADSFIEYDSISEENCVIFNRLCQQGTKPKDIFKTSKMVYSILKGELDLEIWDCYRKLAKLGKIDADHIQQAYDQNFKKADLEGLNSILSKQYDGKPVFTWNSLMQYLVRLDTFEAIEKKEAFMLLNDYLSMCNQLKMQPRINGDSLKREHDIAARNCRNRKNKIMAERMQNNCEKMKKYDYTEGVYFVRGIRSHDDLLDEANQQHNCVAAYGSRIANGSSYIYVLREVAKPDKSLITIELSPDGRNIRQKYLAYNQPVRNRSQSEFIDRWMKHNRLVG</sequence>
<organism evidence="1 2">
    <name type="scientific">Parabacteroides merdae</name>
    <dbReference type="NCBI Taxonomy" id="46503"/>
    <lineage>
        <taxon>Bacteria</taxon>
        <taxon>Pseudomonadati</taxon>
        <taxon>Bacteroidota</taxon>
        <taxon>Bacteroidia</taxon>
        <taxon>Bacteroidales</taxon>
        <taxon>Tannerellaceae</taxon>
        <taxon>Parabacteroides</taxon>
    </lineage>
</organism>
<protein>
    <recommendedName>
        <fullName evidence="3">PcfJ-like protein</fullName>
    </recommendedName>
</protein>
<dbReference type="InterPro" id="IPR025586">
    <property type="entry name" value="PcfJ"/>
</dbReference>
<evidence type="ECO:0008006" key="3">
    <source>
        <dbReference type="Google" id="ProtNLM"/>
    </source>
</evidence>
<evidence type="ECO:0000313" key="2">
    <source>
        <dbReference type="Proteomes" id="UP001055114"/>
    </source>
</evidence>
<dbReference type="Proteomes" id="UP001055114">
    <property type="component" value="Unassembled WGS sequence"/>
</dbReference>
<evidence type="ECO:0000313" key="1">
    <source>
        <dbReference type="EMBL" id="GKH73447.1"/>
    </source>
</evidence>
<gene>
    <name evidence="1" type="ORF">CE91St3_33100</name>
</gene>
<accession>A0AA37NEQ7</accession>
<name>A0AA37NEQ7_9BACT</name>
<dbReference type="EMBL" id="BQNZ01000003">
    <property type="protein sequence ID" value="GKH73447.1"/>
    <property type="molecule type" value="Genomic_DNA"/>
</dbReference>
<reference evidence="1" key="1">
    <citation type="submission" date="2022-01" db="EMBL/GenBank/DDBJ databases">
        <title>Novel bile acid biosynthetic pathways are enriched in the microbiome of centenarians.</title>
        <authorList>
            <person name="Sato Y."/>
            <person name="Atarashi K."/>
            <person name="Plichta R.D."/>
            <person name="Arai Y."/>
            <person name="Sasajima S."/>
            <person name="Kearney M.S."/>
            <person name="Suda W."/>
            <person name="Takeshita K."/>
            <person name="Sasaki T."/>
            <person name="Okamoto S."/>
            <person name="Skelly N.A."/>
            <person name="Okamura Y."/>
            <person name="Vlamakis H."/>
            <person name="Li Y."/>
            <person name="Tanoue T."/>
            <person name="Takei H."/>
            <person name="Nittono H."/>
            <person name="Narushima S."/>
            <person name="Irie J."/>
            <person name="Itoh H."/>
            <person name="Moriya K."/>
            <person name="Sugiura Y."/>
            <person name="Suematsu M."/>
            <person name="Moritoki N."/>
            <person name="Shibata S."/>
            <person name="Littman R.D."/>
            <person name="Fischbach A.M."/>
            <person name="Uwamino Y."/>
            <person name="Inoue T."/>
            <person name="Honda A."/>
            <person name="Hattori M."/>
            <person name="Murai T."/>
            <person name="Xavier J.R."/>
            <person name="Hirose N."/>
            <person name="Honda K."/>
        </authorList>
    </citation>
    <scope>NUCLEOTIDE SEQUENCE</scope>
    <source>
        <strain evidence="1">CE91-St3</strain>
    </source>
</reference>
<dbReference type="Pfam" id="PF14284">
    <property type="entry name" value="PcfJ"/>
    <property type="match status" value="1"/>
</dbReference>